<protein>
    <recommendedName>
        <fullName evidence="3">F-box domain-containing protein</fullName>
    </recommendedName>
</protein>
<proteinExistence type="predicted"/>
<comment type="caution">
    <text evidence="1">The sequence shown here is derived from an EMBL/GenBank/DDBJ whole genome shotgun (WGS) entry which is preliminary data.</text>
</comment>
<evidence type="ECO:0008006" key="3">
    <source>
        <dbReference type="Google" id="ProtNLM"/>
    </source>
</evidence>
<name>A0A8H3GJV4_9AGAM</name>
<organism evidence="1 2">
    <name type="scientific">Rhizoctonia solani</name>
    <dbReference type="NCBI Taxonomy" id="456999"/>
    <lineage>
        <taxon>Eukaryota</taxon>
        <taxon>Fungi</taxon>
        <taxon>Dikarya</taxon>
        <taxon>Basidiomycota</taxon>
        <taxon>Agaricomycotina</taxon>
        <taxon>Agaricomycetes</taxon>
        <taxon>Cantharellales</taxon>
        <taxon>Ceratobasidiaceae</taxon>
        <taxon>Rhizoctonia</taxon>
    </lineage>
</organism>
<evidence type="ECO:0000313" key="1">
    <source>
        <dbReference type="EMBL" id="CAE6457794.1"/>
    </source>
</evidence>
<dbReference type="AlphaFoldDB" id="A0A8H3GJV4"/>
<gene>
    <name evidence="1" type="ORF">RDB_LOCUS143198</name>
</gene>
<evidence type="ECO:0000313" key="2">
    <source>
        <dbReference type="Proteomes" id="UP000663841"/>
    </source>
</evidence>
<reference evidence="1" key="1">
    <citation type="submission" date="2021-01" db="EMBL/GenBank/DDBJ databases">
        <authorList>
            <person name="Kaushik A."/>
        </authorList>
    </citation>
    <scope>NUCLEOTIDE SEQUENCE</scope>
    <source>
        <strain evidence="1">AG3-T5</strain>
    </source>
</reference>
<feature type="non-terminal residue" evidence="1">
    <location>
        <position position="579"/>
    </location>
</feature>
<dbReference type="EMBL" id="CAJMWW010000214">
    <property type="protein sequence ID" value="CAE6457794.1"/>
    <property type="molecule type" value="Genomic_DNA"/>
</dbReference>
<accession>A0A8H3GJV4</accession>
<sequence>SSKLEQIARPRNTIGWKKMQATTDDPIHSAMKRWEEARDLLSSALVGYLDSCLNLNSILGRDVPNGRDIVSRIDSALGTLHPIMRQQLARSTSALSQTRNRMASSIGFLPEEVLYQIFFNLVYAPEHTKLSMRNSVRAIYRNLHNLLAVCSTWRNIAISRGTLWEIIPAIDDPIRSQAIKLSLERSRGCFLRLAGTTTLDGPPILLRVVTENSSRLRALNVQGSFSSQVTSIVTELLRNGVPTQLSELLLCCSPPKYSQPPRVSNCIVEAQSSEQASFNRLISSLAIIRLSGVQIHWKTTSNAFSDRLVELYIHKVGLGNSDSAMVSFISAVSSASELRDLKIIDVRAYRNPTETTDLTMRPTVTFPKLQSLLLQDLYFNVLEFFLLAIFPGSYHSTVTLSAGAFEVIYSDGSSERISLDNVTRSLALGSIDTLFLPRGPVDDRAWLKGSEIRKLLEAMPKLRILKMHGWHFHEDFCSGLCPPETAGSPSYGFSIPKLELLQLTGVTIRNQELFKHILVTISPQSMILGGFIRSQDGKWAQLTEDDGIVEWLNTNVSGFRRVDLNYDTASLQAESWQIW</sequence>
<dbReference type="Proteomes" id="UP000663841">
    <property type="component" value="Unassembled WGS sequence"/>
</dbReference>